<evidence type="ECO:0000256" key="1">
    <source>
        <dbReference type="ARBA" id="ARBA00004141"/>
    </source>
</evidence>
<reference evidence="7 8" key="1">
    <citation type="submission" date="2018-04" db="EMBL/GenBank/DDBJ databases">
        <title>The genome of golden apple snail Pomacea canaliculata provides insight into stress tolerance and invasive adaptation.</title>
        <authorList>
            <person name="Liu C."/>
            <person name="Liu B."/>
            <person name="Ren Y."/>
            <person name="Zhang Y."/>
            <person name="Wang H."/>
            <person name="Li S."/>
            <person name="Jiang F."/>
            <person name="Yin L."/>
            <person name="Zhang G."/>
            <person name="Qian W."/>
            <person name="Fan W."/>
        </authorList>
    </citation>
    <scope>NUCLEOTIDE SEQUENCE [LARGE SCALE GENOMIC DNA]</scope>
    <source>
        <strain evidence="7">SZHN2017</strain>
        <tissue evidence="7">Muscle</tissue>
    </source>
</reference>
<gene>
    <name evidence="7" type="ORF">C0Q70_09552</name>
</gene>
<keyword evidence="8" id="KW-1185">Reference proteome</keyword>
<feature type="transmembrane region" description="Helical" evidence="6">
    <location>
        <begin position="293"/>
        <end position="311"/>
    </location>
</feature>
<evidence type="ECO:0000256" key="5">
    <source>
        <dbReference type="ARBA" id="ARBA00023136"/>
    </source>
</evidence>
<dbReference type="InterPro" id="IPR006043">
    <property type="entry name" value="NCS2"/>
</dbReference>
<comment type="subcellular location">
    <subcellularLocation>
        <location evidence="1">Membrane</location>
        <topology evidence="1">Multi-pass membrane protein</topology>
    </subcellularLocation>
</comment>
<sequence length="533" mass="56645">MESKDSIKTDEDTESGKEVAFTSQSELVKSSGNDTFHCLTAFGAIISVPLLLQDPLCMRGDPVAVSYIEGTIFVVSGIATLLQTTFGIRLPILQGSTFSFLVPTFAILSLPRWKCPASNTTISELSDNITVTMTTPNTSLGSSTPEDFQEVWQSRLREIQGAIMVASLFQVAIGFSGIMTFVLRLVSPLVVTPTITLVGLSLFDVAADKASKQWWIALLTMALIVIFSQCLYRLSILPFAPPSSEERAALPSASTFTSLNFFPGQVGHYARTDTKASVLEKALWIRIPYPGQWGLPTVSTGAVFGMLAGVLSSMIESVGDYYACARLSSAPPPPPHAINRGIGVEGIACVLAGAFGSGNGTTSFSENIAAIGITKVASRRVIQTAGVLMVILGCVGKVGAFFVALPDPVVGGMFLCMFRSEIADQIISVLLSTSMFVGGFVACVMDNLLPGTLEERGITRWRQEAESSGSKPGNVSADVVYRVPLFSPCIDRAPACGKLPFCPSAKVTAHSTLSSGGQDVTIMADDCPHDTRF</sequence>
<comment type="caution">
    <text evidence="7">The sequence shown here is derived from an EMBL/GenBank/DDBJ whole genome shotgun (WGS) entry which is preliminary data.</text>
</comment>
<feature type="transmembrane region" description="Helical" evidence="6">
    <location>
        <begin position="385"/>
        <end position="405"/>
    </location>
</feature>
<dbReference type="PANTHER" id="PTHR11119">
    <property type="entry name" value="XANTHINE-URACIL / VITAMIN C PERMEASE FAMILY MEMBER"/>
    <property type="match status" value="1"/>
</dbReference>
<protein>
    <recommendedName>
        <fullName evidence="9">Solute carrier family 23 member 2</fullName>
    </recommendedName>
</protein>
<dbReference type="Pfam" id="PF00860">
    <property type="entry name" value="Xan_ur_permease"/>
    <property type="match status" value="1"/>
</dbReference>
<proteinExistence type="inferred from homology"/>
<dbReference type="GO" id="GO:0016020">
    <property type="term" value="C:membrane"/>
    <property type="evidence" value="ECO:0007669"/>
    <property type="project" value="UniProtKB-SubCell"/>
</dbReference>
<evidence type="ECO:0000256" key="4">
    <source>
        <dbReference type="ARBA" id="ARBA00022989"/>
    </source>
</evidence>
<feature type="transmembrane region" description="Helical" evidence="6">
    <location>
        <begin position="425"/>
        <end position="449"/>
    </location>
</feature>
<dbReference type="OrthoDB" id="1641903at2759"/>
<accession>A0A2T7PA47</accession>
<dbReference type="Proteomes" id="UP000245119">
    <property type="component" value="Linkage Group LG5"/>
</dbReference>
<evidence type="ECO:0000313" key="7">
    <source>
        <dbReference type="EMBL" id="PVD30288.1"/>
    </source>
</evidence>
<dbReference type="STRING" id="400727.A0A2T7PA47"/>
<evidence type="ECO:0000313" key="8">
    <source>
        <dbReference type="Proteomes" id="UP000245119"/>
    </source>
</evidence>
<evidence type="ECO:0000256" key="2">
    <source>
        <dbReference type="ARBA" id="ARBA00008821"/>
    </source>
</evidence>
<comment type="similarity">
    <text evidence="2">Belongs to the nucleobase:cation symporter-2 (NCS2) (TC 2.A.40) family.</text>
</comment>
<feature type="transmembrane region" description="Helical" evidence="6">
    <location>
        <begin position="214"/>
        <end position="234"/>
    </location>
</feature>
<feature type="transmembrane region" description="Helical" evidence="6">
    <location>
        <begin position="92"/>
        <end position="110"/>
    </location>
</feature>
<organism evidence="7 8">
    <name type="scientific">Pomacea canaliculata</name>
    <name type="common">Golden apple snail</name>
    <dbReference type="NCBI Taxonomy" id="400727"/>
    <lineage>
        <taxon>Eukaryota</taxon>
        <taxon>Metazoa</taxon>
        <taxon>Spiralia</taxon>
        <taxon>Lophotrochozoa</taxon>
        <taxon>Mollusca</taxon>
        <taxon>Gastropoda</taxon>
        <taxon>Caenogastropoda</taxon>
        <taxon>Architaenioglossa</taxon>
        <taxon>Ampullarioidea</taxon>
        <taxon>Ampullariidae</taxon>
        <taxon>Pomacea</taxon>
    </lineage>
</organism>
<evidence type="ECO:0000256" key="3">
    <source>
        <dbReference type="ARBA" id="ARBA00022692"/>
    </source>
</evidence>
<dbReference type="GO" id="GO:0022857">
    <property type="term" value="F:transmembrane transporter activity"/>
    <property type="evidence" value="ECO:0007669"/>
    <property type="project" value="InterPro"/>
</dbReference>
<feature type="transmembrane region" description="Helical" evidence="6">
    <location>
        <begin position="64"/>
        <end position="86"/>
    </location>
</feature>
<evidence type="ECO:0008006" key="9">
    <source>
        <dbReference type="Google" id="ProtNLM"/>
    </source>
</evidence>
<feature type="transmembrane region" description="Helical" evidence="6">
    <location>
        <begin position="189"/>
        <end position="207"/>
    </location>
</feature>
<dbReference type="AlphaFoldDB" id="A0A2T7PA47"/>
<evidence type="ECO:0000256" key="6">
    <source>
        <dbReference type="SAM" id="Phobius"/>
    </source>
</evidence>
<keyword evidence="3 6" id="KW-0812">Transmembrane</keyword>
<name>A0A2T7PA47_POMCA</name>
<keyword evidence="4 6" id="KW-1133">Transmembrane helix</keyword>
<feature type="transmembrane region" description="Helical" evidence="6">
    <location>
        <begin position="162"/>
        <end position="183"/>
    </location>
</feature>
<dbReference type="EMBL" id="PZQS01000005">
    <property type="protein sequence ID" value="PVD30288.1"/>
    <property type="molecule type" value="Genomic_DNA"/>
</dbReference>
<keyword evidence="5 6" id="KW-0472">Membrane</keyword>